<dbReference type="EMBL" id="BDCR01000001">
    <property type="protein sequence ID" value="GAT62439.1"/>
    <property type="molecule type" value="Genomic_DNA"/>
</dbReference>
<dbReference type="GO" id="GO:0045892">
    <property type="term" value="P:negative regulation of DNA-templated transcription"/>
    <property type="evidence" value="ECO:0007669"/>
    <property type="project" value="InterPro"/>
</dbReference>
<dbReference type="GO" id="GO:0003677">
    <property type="term" value="F:DNA binding"/>
    <property type="evidence" value="ECO:0007669"/>
    <property type="project" value="UniProtKB-KW"/>
</dbReference>
<comment type="similarity">
    <text evidence="1">Belongs to the BlaI transcriptional regulatory family.</text>
</comment>
<keyword evidence="2" id="KW-0805">Transcription regulation</keyword>
<dbReference type="Pfam" id="PF03965">
    <property type="entry name" value="Penicillinase_R"/>
    <property type="match status" value="1"/>
</dbReference>
<dbReference type="OrthoDB" id="1098508at2"/>
<dbReference type="SUPFAM" id="SSF46785">
    <property type="entry name" value="Winged helix' DNA-binding domain"/>
    <property type="match status" value="1"/>
</dbReference>
<gene>
    <name evidence="5" type="ORF">PJIAN_11033</name>
</gene>
<name>A0A170Z964_9BACT</name>
<dbReference type="InterPro" id="IPR005650">
    <property type="entry name" value="BlaI_family"/>
</dbReference>
<dbReference type="InterPro" id="IPR036388">
    <property type="entry name" value="WH-like_DNA-bd_sf"/>
</dbReference>
<evidence type="ECO:0000256" key="4">
    <source>
        <dbReference type="ARBA" id="ARBA00023163"/>
    </source>
</evidence>
<protein>
    <submittedName>
        <fullName evidence="5">Predicted transcriptional regulator</fullName>
    </submittedName>
</protein>
<accession>A0A170Z964</accession>
<dbReference type="Proteomes" id="UP000076586">
    <property type="component" value="Unassembled WGS sequence"/>
</dbReference>
<dbReference type="Gene3D" id="1.10.10.10">
    <property type="entry name" value="Winged helix-like DNA-binding domain superfamily/Winged helix DNA-binding domain"/>
    <property type="match status" value="1"/>
</dbReference>
<comment type="caution">
    <text evidence="5">The sequence shown here is derived from an EMBL/GenBank/DDBJ whole genome shotgun (WGS) entry which is preliminary data.</text>
</comment>
<reference evidence="6" key="2">
    <citation type="journal article" date="2017" name="Genome Announc.">
        <title>Draft genome sequence of Paludibacter jiangxiensis NM7(T), a propionate-producing fermentative bacterium.</title>
        <authorList>
            <person name="Qiu Y.-L."/>
            <person name="Tourlousse D.M."/>
            <person name="Matsuura N."/>
            <person name="Ohashi A."/>
            <person name="Sekiguchi Y."/>
        </authorList>
    </citation>
    <scope>NUCLEOTIDE SEQUENCE [LARGE SCALE GENOMIC DNA]</scope>
    <source>
        <strain evidence="6">NM7</strain>
    </source>
</reference>
<proteinExistence type="inferred from homology"/>
<sequence>MTQLTKAEEQVMQILWSLGEGIVQDVRQAFPDPKPSRNTISTVIRILEQKGFVEHKAYGRTYLYFPKVAKAEYTKKQMFSMIHNYFNGSFASMASFFVKENDLSMTELDELLSQIKRNIDH</sequence>
<organism evidence="5 6">
    <name type="scientific">Paludibacter jiangxiensis</name>
    <dbReference type="NCBI Taxonomy" id="681398"/>
    <lineage>
        <taxon>Bacteria</taxon>
        <taxon>Pseudomonadati</taxon>
        <taxon>Bacteroidota</taxon>
        <taxon>Bacteroidia</taxon>
        <taxon>Bacteroidales</taxon>
        <taxon>Paludibacteraceae</taxon>
        <taxon>Paludibacter</taxon>
    </lineage>
</organism>
<evidence type="ECO:0000313" key="5">
    <source>
        <dbReference type="EMBL" id="GAT62439.1"/>
    </source>
</evidence>
<reference evidence="6" key="1">
    <citation type="submission" date="2016-04" db="EMBL/GenBank/DDBJ databases">
        <title>Draft genome sequence of Paludibacter jiangxiensis strain NM7.</title>
        <authorList>
            <person name="Qiu Y."/>
            <person name="Matsuura N."/>
            <person name="Ohashi A."/>
            <person name="Tourlousse M.D."/>
            <person name="Sekiguchi Y."/>
        </authorList>
    </citation>
    <scope>NUCLEOTIDE SEQUENCE [LARGE SCALE GENOMIC DNA]</scope>
    <source>
        <strain evidence="6">NM7</strain>
    </source>
</reference>
<dbReference type="STRING" id="681398.PJIAN_11033"/>
<dbReference type="PIRSF" id="PIRSF019455">
    <property type="entry name" value="CopR_AtkY"/>
    <property type="match status" value="1"/>
</dbReference>
<keyword evidence="3" id="KW-0238">DNA-binding</keyword>
<dbReference type="InterPro" id="IPR036390">
    <property type="entry name" value="WH_DNA-bd_sf"/>
</dbReference>
<dbReference type="Gene3D" id="1.10.4040.10">
    <property type="entry name" value="Penicillinase repressor domain"/>
    <property type="match status" value="1"/>
</dbReference>
<dbReference type="AlphaFoldDB" id="A0A170Z964"/>
<evidence type="ECO:0000313" key="6">
    <source>
        <dbReference type="Proteomes" id="UP000076586"/>
    </source>
</evidence>
<evidence type="ECO:0000256" key="1">
    <source>
        <dbReference type="ARBA" id="ARBA00011046"/>
    </source>
</evidence>
<dbReference type="RefSeq" id="WP_068702768.1">
    <property type="nucleotide sequence ID" value="NZ_BDCR01000001.1"/>
</dbReference>
<keyword evidence="6" id="KW-1185">Reference proteome</keyword>
<evidence type="ECO:0000256" key="3">
    <source>
        <dbReference type="ARBA" id="ARBA00023125"/>
    </source>
</evidence>
<keyword evidence="4" id="KW-0804">Transcription</keyword>
<evidence type="ECO:0000256" key="2">
    <source>
        <dbReference type="ARBA" id="ARBA00023015"/>
    </source>
</evidence>